<gene>
    <name evidence="2" type="ORF">GUJ93_ZPchr0011g27142</name>
</gene>
<reference evidence="2" key="2">
    <citation type="submission" date="2021-02" db="EMBL/GenBank/DDBJ databases">
        <authorList>
            <person name="Kimball J.A."/>
            <person name="Haas M.W."/>
            <person name="Macchietto M."/>
            <person name="Kono T."/>
            <person name="Duquette J."/>
            <person name="Shao M."/>
        </authorList>
    </citation>
    <scope>NUCLEOTIDE SEQUENCE</scope>
    <source>
        <tissue evidence="2">Fresh leaf tissue</tissue>
    </source>
</reference>
<comment type="caution">
    <text evidence="2">The sequence shown here is derived from an EMBL/GenBank/DDBJ whole genome shotgun (WGS) entry which is preliminary data.</text>
</comment>
<feature type="region of interest" description="Disordered" evidence="1">
    <location>
        <begin position="77"/>
        <end position="105"/>
    </location>
</feature>
<reference evidence="2" key="1">
    <citation type="journal article" date="2021" name="bioRxiv">
        <title>Whole Genome Assembly and Annotation of Northern Wild Rice, Zizania palustris L., Supports a Whole Genome Duplication in the Zizania Genus.</title>
        <authorList>
            <person name="Haas M."/>
            <person name="Kono T."/>
            <person name="Macchietto M."/>
            <person name="Millas R."/>
            <person name="McGilp L."/>
            <person name="Shao M."/>
            <person name="Duquette J."/>
            <person name="Hirsch C.N."/>
            <person name="Kimball J."/>
        </authorList>
    </citation>
    <scope>NUCLEOTIDE SEQUENCE</scope>
    <source>
        <tissue evidence="2">Fresh leaf tissue</tissue>
    </source>
</reference>
<keyword evidence="3" id="KW-1185">Reference proteome</keyword>
<organism evidence="2 3">
    <name type="scientific">Zizania palustris</name>
    <name type="common">Northern wild rice</name>
    <dbReference type="NCBI Taxonomy" id="103762"/>
    <lineage>
        <taxon>Eukaryota</taxon>
        <taxon>Viridiplantae</taxon>
        <taxon>Streptophyta</taxon>
        <taxon>Embryophyta</taxon>
        <taxon>Tracheophyta</taxon>
        <taxon>Spermatophyta</taxon>
        <taxon>Magnoliopsida</taxon>
        <taxon>Liliopsida</taxon>
        <taxon>Poales</taxon>
        <taxon>Poaceae</taxon>
        <taxon>BOP clade</taxon>
        <taxon>Oryzoideae</taxon>
        <taxon>Oryzeae</taxon>
        <taxon>Zizaniinae</taxon>
        <taxon>Zizania</taxon>
    </lineage>
</organism>
<accession>A0A8J6BKJ9</accession>
<protein>
    <submittedName>
        <fullName evidence="2">Uncharacterized protein</fullName>
    </submittedName>
</protein>
<evidence type="ECO:0000313" key="2">
    <source>
        <dbReference type="EMBL" id="KAG8088964.1"/>
    </source>
</evidence>
<dbReference type="AlphaFoldDB" id="A0A8J6BKJ9"/>
<evidence type="ECO:0000313" key="3">
    <source>
        <dbReference type="Proteomes" id="UP000729402"/>
    </source>
</evidence>
<sequence length="105" mass="10797">MVSGGWQTTAVNEHRRMRRRLRLVGDGRTVAAAAGTGMDGGGWRRAWAARCGGRGALVGGASGRRRRVARPTVGGQWEVAAGGGRGRRDEHLGNGGAAGAGAHVQ</sequence>
<dbReference type="EMBL" id="JAAALK010000081">
    <property type="protein sequence ID" value="KAG8088964.1"/>
    <property type="molecule type" value="Genomic_DNA"/>
</dbReference>
<evidence type="ECO:0000256" key="1">
    <source>
        <dbReference type="SAM" id="MobiDB-lite"/>
    </source>
</evidence>
<proteinExistence type="predicted"/>
<dbReference type="Proteomes" id="UP000729402">
    <property type="component" value="Unassembled WGS sequence"/>
</dbReference>
<name>A0A8J6BKJ9_ZIZPA</name>